<organism evidence="1 2">
    <name type="scientific">Lachancea quebecensis</name>
    <dbReference type="NCBI Taxonomy" id="1654605"/>
    <lineage>
        <taxon>Eukaryota</taxon>
        <taxon>Fungi</taxon>
        <taxon>Dikarya</taxon>
        <taxon>Ascomycota</taxon>
        <taxon>Saccharomycotina</taxon>
        <taxon>Saccharomycetes</taxon>
        <taxon>Saccharomycetales</taxon>
        <taxon>Saccharomycetaceae</taxon>
        <taxon>Lachancea</taxon>
    </lineage>
</organism>
<dbReference type="EMBL" id="LN890565">
    <property type="protein sequence ID" value="CUS21535.1"/>
    <property type="molecule type" value="Genomic_DNA"/>
</dbReference>
<name>A0A0P1KPQ2_9SACH</name>
<evidence type="ECO:0000313" key="1">
    <source>
        <dbReference type="EMBL" id="CUS21535.1"/>
    </source>
</evidence>
<evidence type="ECO:0000313" key="2">
    <source>
        <dbReference type="Proteomes" id="UP000236544"/>
    </source>
</evidence>
<accession>A0A0P1KPQ2</accession>
<gene>
    <name evidence="1" type="ORF">LAQU0_S03e04786g</name>
</gene>
<reference evidence="2" key="1">
    <citation type="submission" date="2015-10" db="EMBL/GenBank/DDBJ databases">
        <authorList>
            <person name="Devillers H."/>
        </authorList>
    </citation>
    <scope>NUCLEOTIDE SEQUENCE [LARGE SCALE GENOMIC DNA]</scope>
</reference>
<keyword evidence="2" id="KW-1185">Reference proteome</keyword>
<proteinExistence type="predicted"/>
<dbReference type="Proteomes" id="UP000236544">
    <property type="component" value="Unassembled WGS sequence"/>
</dbReference>
<sequence>MKQNELFLEYFPSTIITESLSAIRDATRTNIKLARAIRELVKNRKNNSLDDGKQYYFERDGNST</sequence>
<protein>
    <submittedName>
        <fullName evidence="1">LAQU0S03e04786g1_1</fullName>
    </submittedName>
</protein>
<dbReference type="AlphaFoldDB" id="A0A0P1KPQ2"/>